<feature type="compositionally biased region" description="Basic and acidic residues" evidence="1">
    <location>
        <begin position="365"/>
        <end position="374"/>
    </location>
</feature>
<proteinExistence type="predicted"/>
<dbReference type="Pfam" id="PF23465">
    <property type="entry name" value="DUF7131"/>
    <property type="match status" value="1"/>
</dbReference>
<dbReference type="EMBL" id="JAJTJA010000007">
    <property type="protein sequence ID" value="KAH8695903.1"/>
    <property type="molecule type" value="Genomic_DNA"/>
</dbReference>
<keyword evidence="4" id="KW-1185">Reference proteome</keyword>
<protein>
    <submittedName>
        <fullName evidence="3">DDHD domain protein</fullName>
    </submittedName>
</protein>
<organism evidence="3 4">
    <name type="scientific">Talaromyces proteolyticus</name>
    <dbReference type="NCBI Taxonomy" id="1131652"/>
    <lineage>
        <taxon>Eukaryota</taxon>
        <taxon>Fungi</taxon>
        <taxon>Dikarya</taxon>
        <taxon>Ascomycota</taxon>
        <taxon>Pezizomycotina</taxon>
        <taxon>Eurotiomycetes</taxon>
        <taxon>Eurotiomycetidae</taxon>
        <taxon>Eurotiales</taxon>
        <taxon>Trichocomaceae</taxon>
        <taxon>Talaromyces</taxon>
        <taxon>Talaromyces sect. Bacilispori</taxon>
    </lineage>
</organism>
<dbReference type="PROSITE" id="PS51043">
    <property type="entry name" value="DDHD"/>
    <property type="match status" value="1"/>
</dbReference>
<evidence type="ECO:0000256" key="1">
    <source>
        <dbReference type="SAM" id="MobiDB-lite"/>
    </source>
</evidence>
<feature type="region of interest" description="Disordered" evidence="1">
    <location>
        <begin position="772"/>
        <end position="811"/>
    </location>
</feature>
<feature type="compositionally biased region" description="Basic and acidic residues" evidence="1">
    <location>
        <begin position="306"/>
        <end position="318"/>
    </location>
</feature>
<feature type="compositionally biased region" description="Basic and acidic residues" evidence="1">
    <location>
        <begin position="774"/>
        <end position="789"/>
    </location>
</feature>
<dbReference type="PANTHER" id="PTHR23509">
    <property type="entry name" value="PA-PL1 PHOSPHOLIPASE FAMILY"/>
    <property type="match status" value="1"/>
</dbReference>
<dbReference type="Pfam" id="PF23463">
    <property type="entry name" value="WWE_2"/>
    <property type="match status" value="1"/>
</dbReference>
<dbReference type="InterPro" id="IPR004177">
    <property type="entry name" value="DDHD_dom"/>
</dbReference>
<dbReference type="RefSeq" id="XP_046070841.1">
    <property type="nucleotide sequence ID" value="XM_046213120.1"/>
</dbReference>
<feature type="compositionally biased region" description="Polar residues" evidence="1">
    <location>
        <begin position="15"/>
        <end position="26"/>
    </location>
</feature>
<comment type="caution">
    <text evidence="3">The sequence shown here is derived from an EMBL/GenBank/DDBJ whole genome shotgun (WGS) entry which is preliminary data.</text>
</comment>
<evidence type="ECO:0000313" key="4">
    <source>
        <dbReference type="Proteomes" id="UP001201262"/>
    </source>
</evidence>
<feature type="compositionally biased region" description="Basic and acidic residues" evidence="1">
    <location>
        <begin position="27"/>
        <end position="38"/>
    </location>
</feature>
<feature type="compositionally biased region" description="Basic and acidic residues" evidence="1">
    <location>
        <begin position="339"/>
        <end position="351"/>
    </location>
</feature>
<feature type="compositionally biased region" description="Basic and acidic residues" evidence="1">
    <location>
        <begin position="226"/>
        <end position="242"/>
    </location>
</feature>
<dbReference type="SMART" id="SM01127">
    <property type="entry name" value="DDHD"/>
    <property type="match status" value="1"/>
</dbReference>
<dbReference type="GO" id="GO:0005737">
    <property type="term" value="C:cytoplasm"/>
    <property type="evidence" value="ECO:0007669"/>
    <property type="project" value="TreeGrafter"/>
</dbReference>
<feature type="compositionally biased region" description="Basic and acidic residues" evidence="1">
    <location>
        <begin position="396"/>
        <end position="416"/>
    </location>
</feature>
<sequence>MPDVDVKPSFLESISPWSTSRASTPQPERKPVGDRESLKQTQGQDHTTSHRKRLSSLRYPDDCPPLQPRWFYAVDVPKSKPAFLTSERTESKPLPTPKKFVPFVLKDSQSVENAFQTLIKCEDRVNTANSSGSNKPLEISDTTIRVPVNEDYLYDVDVDKRELGPAFWLGPTYEVRRGTWFFQEGSTLKPCEENLAIQIEEGYLRLKPWQAQFLQHKNKTGFSAEDSSKGTKSTVRDNHSSHSELNSPLPVHRLFGSYMNSTVTYQDSSIAWLNYDDFMSRMSSTVYQRFGGVGGTKLVRGYTEPGRQKDLAEGKGDAKGSMPKTHASAASLEAATIESSEKTEDILETAHENLPGTNEVGKSGSRREANEHRATLQRQMSSLNGETENVAELEEEARRQEEKEMEDSREVDGEERDREIEHLVLVTHGIGQRLGIRLESVNFIHDVNVLRKTMKSVYGASPDLQTLNATYSDSKKNCRVQVLPVCWRHLLDFPRQGLRQNRKEFDLADPVSLSAEDEQYPSLADITLEGVPAVRNLISDLAMDVLLYQSQYREHIIDIVQRECNRIFQVFKTRNPSFKGSVSLCGHSLGSAIMFDILCHHQPHLDKDVGTRDDASMHSQESKLERLRDYSLEFDCKEFFCLGSPIALFQMLKAKTIAGRRLGGASDPARSIILNNTSLSQSTLEQNSSVSSPRCEELYNIFHPSDPVSYRLEPLISPAMTSLKPQPLPSVKRSIWTASGQSLSNISSRVGTLWTNFTSGVASSLLNRSLGLQTEDKPGQGQLHLHDPHNQSLYETRNSEDTSAGGRELHAPNVVNSDLETLYEGFEKARYEDTERFSKKDFENRARKVKLEEAKVRALNSNGRVDYSIQEGAFDISLIASLASHLSYWADEDVSHFMLSQMLSRARRKPRQ</sequence>
<dbReference type="InterPro" id="IPR057826">
    <property type="entry name" value="WWE_C20G8.02"/>
</dbReference>
<name>A0AAD4PZH8_9EURO</name>
<dbReference type="InterPro" id="IPR058055">
    <property type="entry name" value="PA-PLA1"/>
</dbReference>
<accession>A0AAD4PZH8</accession>
<dbReference type="GO" id="GO:0004620">
    <property type="term" value="F:phospholipase activity"/>
    <property type="evidence" value="ECO:0007669"/>
    <property type="project" value="TreeGrafter"/>
</dbReference>
<dbReference type="InterPro" id="IPR055555">
    <property type="entry name" value="PA-PLA1_DUF7131"/>
</dbReference>
<gene>
    <name evidence="3" type="ORF">BGW36DRAFT_342207</name>
</gene>
<dbReference type="Pfam" id="PF02862">
    <property type="entry name" value="DDHD"/>
    <property type="match status" value="1"/>
</dbReference>
<evidence type="ECO:0000259" key="2">
    <source>
        <dbReference type="PROSITE" id="PS51043"/>
    </source>
</evidence>
<evidence type="ECO:0000313" key="3">
    <source>
        <dbReference type="EMBL" id="KAH8695903.1"/>
    </source>
</evidence>
<dbReference type="Proteomes" id="UP001201262">
    <property type="component" value="Unassembled WGS sequence"/>
</dbReference>
<feature type="domain" description="DDHD" evidence="2">
    <location>
        <begin position="632"/>
        <end position="904"/>
    </location>
</feature>
<dbReference type="GeneID" id="70243407"/>
<dbReference type="PANTHER" id="PTHR23509:SF10">
    <property type="entry name" value="LD21067P"/>
    <property type="match status" value="1"/>
</dbReference>
<feature type="region of interest" description="Disordered" evidence="1">
    <location>
        <begin position="220"/>
        <end position="246"/>
    </location>
</feature>
<dbReference type="AlphaFoldDB" id="A0AAD4PZH8"/>
<reference evidence="3" key="1">
    <citation type="submission" date="2021-12" db="EMBL/GenBank/DDBJ databases">
        <title>Convergent genome expansion in fungi linked to evolution of root-endophyte symbiosis.</title>
        <authorList>
            <consortium name="DOE Joint Genome Institute"/>
            <person name="Ke Y.-H."/>
            <person name="Bonito G."/>
            <person name="Liao H.-L."/>
            <person name="Looney B."/>
            <person name="Rojas-Flechas A."/>
            <person name="Nash J."/>
            <person name="Hameed K."/>
            <person name="Schadt C."/>
            <person name="Martin F."/>
            <person name="Crous P.W."/>
            <person name="Miettinen O."/>
            <person name="Magnuson J.K."/>
            <person name="Labbe J."/>
            <person name="Jacobson D."/>
            <person name="Doktycz M.J."/>
            <person name="Veneault-Fourrey C."/>
            <person name="Kuo A."/>
            <person name="Mondo S."/>
            <person name="Calhoun S."/>
            <person name="Riley R."/>
            <person name="Ohm R."/>
            <person name="LaButti K."/>
            <person name="Andreopoulos B."/>
            <person name="Pangilinan J."/>
            <person name="Nolan M."/>
            <person name="Tritt A."/>
            <person name="Clum A."/>
            <person name="Lipzen A."/>
            <person name="Daum C."/>
            <person name="Barry K."/>
            <person name="Grigoriev I.V."/>
            <person name="Vilgalys R."/>
        </authorList>
    </citation>
    <scope>NUCLEOTIDE SEQUENCE</scope>
    <source>
        <strain evidence="3">PMI_201</strain>
    </source>
</reference>
<feature type="compositionally biased region" description="Polar residues" evidence="1">
    <location>
        <begin position="376"/>
        <end position="385"/>
    </location>
</feature>
<dbReference type="GO" id="GO:0046872">
    <property type="term" value="F:metal ion binding"/>
    <property type="evidence" value="ECO:0007669"/>
    <property type="project" value="InterPro"/>
</dbReference>
<feature type="region of interest" description="Disordered" evidence="1">
    <location>
        <begin position="304"/>
        <end position="416"/>
    </location>
</feature>
<feature type="region of interest" description="Disordered" evidence="1">
    <location>
        <begin position="1"/>
        <end position="60"/>
    </location>
</feature>